<keyword evidence="4" id="KW-1185">Reference proteome</keyword>
<feature type="domain" description="HTH marR-type" evidence="2">
    <location>
        <begin position="257"/>
        <end position="312"/>
    </location>
</feature>
<evidence type="ECO:0000313" key="4">
    <source>
        <dbReference type="Proteomes" id="UP000035763"/>
    </source>
</evidence>
<dbReference type="OrthoDB" id="594504at2"/>
<dbReference type="InterPro" id="IPR027417">
    <property type="entry name" value="P-loop_NTPase"/>
</dbReference>
<dbReference type="Pfam" id="PF12802">
    <property type="entry name" value="MarR_2"/>
    <property type="match status" value="1"/>
</dbReference>
<dbReference type="Gene3D" id="1.10.10.10">
    <property type="entry name" value="Winged helix-like DNA-binding domain superfamily/Winged helix DNA-binding domain"/>
    <property type="match status" value="1"/>
</dbReference>
<reference evidence="3 4" key="1">
    <citation type="journal article" date="2013" name="ISME J.">
        <title>A metabolic model for members of the genus Tetrasphaera involved in enhanced biological phosphorus removal.</title>
        <authorList>
            <person name="Kristiansen R."/>
            <person name="Nguyen H.T.T."/>
            <person name="Saunders A.M."/>
            <person name="Nielsen J.L."/>
            <person name="Wimmer R."/>
            <person name="Le V.Q."/>
            <person name="McIlroy S.J."/>
            <person name="Petrovski S."/>
            <person name="Seviour R.J."/>
            <person name="Calteau A."/>
            <person name="Nielsen K.L."/>
            <person name="Nielsen P.H."/>
        </authorList>
    </citation>
    <scope>NUCLEOTIDE SEQUENCE [LARGE SCALE GENOMIC DNA]</scope>
    <source>
        <strain evidence="3 4">Ben110</strain>
    </source>
</reference>
<dbReference type="InterPro" id="IPR036388">
    <property type="entry name" value="WH-like_DNA-bd_sf"/>
</dbReference>
<evidence type="ECO:0000259" key="2">
    <source>
        <dbReference type="Pfam" id="PF12802"/>
    </source>
</evidence>
<dbReference type="GO" id="GO:0003700">
    <property type="term" value="F:DNA-binding transcription factor activity"/>
    <property type="evidence" value="ECO:0007669"/>
    <property type="project" value="InterPro"/>
</dbReference>
<comment type="caution">
    <text evidence="3">The sequence shown here is derived from an EMBL/GenBank/DDBJ whole genome shotgun (WGS) entry which is preliminary data.</text>
</comment>
<dbReference type="AlphaFoldDB" id="W6K156"/>
<dbReference type="RefSeq" id="WP_083433906.1">
    <property type="nucleotide sequence ID" value="NZ_HG764815.1"/>
</dbReference>
<dbReference type="InterPro" id="IPR011990">
    <property type="entry name" value="TPR-like_helical_dom_sf"/>
</dbReference>
<evidence type="ECO:0000313" key="3">
    <source>
        <dbReference type="EMBL" id="CCH74755.1"/>
    </source>
</evidence>
<dbReference type="InterPro" id="IPR036390">
    <property type="entry name" value="WH_DNA-bd_sf"/>
</dbReference>
<dbReference type="InterPro" id="IPR000835">
    <property type="entry name" value="HTH_MarR-typ"/>
</dbReference>
<accession>W6K156</accession>
<dbReference type="STRING" id="1193182.BN11_4780003"/>
<dbReference type="Proteomes" id="UP000035763">
    <property type="component" value="Unassembled WGS sequence"/>
</dbReference>
<organism evidence="3 4">
    <name type="scientific">Nostocoides australiense Ben110</name>
    <dbReference type="NCBI Taxonomy" id="1193182"/>
    <lineage>
        <taxon>Bacteria</taxon>
        <taxon>Bacillati</taxon>
        <taxon>Actinomycetota</taxon>
        <taxon>Actinomycetes</taxon>
        <taxon>Micrococcales</taxon>
        <taxon>Intrasporangiaceae</taxon>
        <taxon>Nostocoides</taxon>
    </lineage>
</organism>
<protein>
    <recommendedName>
        <fullName evidence="2">HTH marR-type domain-containing protein</fullName>
    </recommendedName>
</protein>
<sequence length="752" mass="81818">MADHNDRFVGINMPLDDQLIALVTEFIEGRTKEHILISGGFGTGKSRAVGIATIAAAVGGARIARLEQGPIGISSFDDFLATVNDALGSEVRPAPGSDATSVSGANGDAPLVIVVEGLDQLLRQMRAADRPEFAALLADEHGPLILGTTILGMLPNEFFSSFAVFRTAEVASPADGIQIALERASVRRVLQTSISDELINESKKIDRALLGNQAFWALAGDNLAAGTRRPLVHAESELRALMRAHFSALLLRVAPSEQRVLLEIARAGAPRTVQEIAEATGVRNQAAASALARLHADGWVATIPAPDGVDRRRSWYEINDPLLRLHLRPQGAGSVTDLIRSLVEVWHESETPSLASFAPQEFDQPDAEAARRGDAGEPEVARAWFQESLLRRAEAEGLRAKTTLDAYWRLAVWVGNAGDRIRSRRMLSAVTQDLDGLFGQESHEAIKARLHAARNLVEMRMFTDAEQLYVEASELAVQSSQLDLAAQAMLGLGQTFGEQEQFDQAVRRVRAALDYLRSPPQTQTMEQERAWAASLNHARRSLAQWLAGGRSVQEALAVLEDSLSDPYLSERDRYAVMFDRLSIVALVDRADAVSQYLRLATDIDASGTDAKLAHAARIASFGLAVDEWPSDPARWPIRAVESQLIEAATLRLLQDGLLDLQGVAKILMQVSGAQARSLATRLVATPDALAEGQRTALARTAVPHLRRAAEQRLFADLASALEGDPSGEANLPKEWHQMVTEMRQRDLCQDAR</sequence>
<dbReference type="EMBL" id="CAJA01000421">
    <property type="protein sequence ID" value="CCH74755.1"/>
    <property type="molecule type" value="Genomic_DNA"/>
</dbReference>
<evidence type="ECO:0000256" key="1">
    <source>
        <dbReference type="SAM" id="MobiDB-lite"/>
    </source>
</evidence>
<feature type="region of interest" description="Disordered" evidence="1">
    <location>
        <begin position="354"/>
        <end position="375"/>
    </location>
</feature>
<dbReference type="Gene3D" id="1.25.40.10">
    <property type="entry name" value="Tetratricopeptide repeat domain"/>
    <property type="match status" value="1"/>
</dbReference>
<dbReference type="SUPFAM" id="SSF52540">
    <property type="entry name" value="P-loop containing nucleoside triphosphate hydrolases"/>
    <property type="match status" value="1"/>
</dbReference>
<proteinExistence type="predicted"/>
<dbReference type="SUPFAM" id="SSF46785">
    <property type="entry name" value="Winged helix' DNA-binding domain"/>
    <property type="match status" value="1"/>
</dbReference>
<name>W6K156_9MICO</name>
<gene>
    <name evidence="3" type="ORF">BN11_4780003</name>
</gene>
<dbReference type="SUPFAM" id="SSF48452">
    <property type="entry name" value="TPR-like"/>
    <property type="match status" value="1"/>
</dbReference>